<dbReference type="InterPro" id="IPR036291">
    <property type="entry name" value="NAD(P)-bd_dom_sf"/>
</dbReference>
<keyword evidence="3" id="KW-1185">Reference proteome</keyword>
<evidence type="ECO:0000259" key="1">
    <source>
        <dbReference type="Pfam" id="PF13460"/>
    </source>
</evidence>
<dbReference type="Pfam" id="PF13460">
    <property type="entry name" value="NAD_binding_10"/>
    <property type="match status" value="1"/>
</dbReference>
<dbReference type="OrthoDB" id="3763081at2"/>
<dbReference type="RefSeq" id="WP_075544894.1">
    <property type="nucleotide sequence ID" value="NZ_UPHQ01000255.1"/>
</dbReference>
<name>A0A498QEN0_9MYCO</name>
<feature type="domain" description="NAD(P)-binding" evidence="1">
    <location>
        <begin position="3"/>
        <end position="133"/>
    </location>
</feature>
<accession>A0A498QEN0</accession>
<dbReference type="SUPFAM" id="SSF51735">
    <property type="entry name" value="NAD(P)-binding Rossmann-fold domains"/>
    <property type="match status" value="1"/>
</dbReference>
<dbReference type="InterPro" id="IPR051606">
    <property type="entry name" value="Polyketide_Oxido-like"/>
</dbReference>
<sequence length="145" mass="15283">MLSAVGPRGRKDPAVAATSTRSIVRAMQATGVERLVAVSAAPVGPVPPGESLLTRRVVLPILTTVLRNVYTDLAEMEAELGRSDIARTVVRPPKLTNKPLTESYRTALGGNVPRGSAISRADVAHLMLTALDQSVTVRQAIGIAH</sequence>
<dbReference type="AlphaFoldDB" id="A0A498QEN0"/>
<evidence type="ECO:0000313" key="3">
    <source>
        <dbReference type="Proteomes" id="UP000267289"/>
    </source>
</evidence>
<dbReference type="EMBL" id="UPHQ01000255">
    <property type="protein sequence ID" value="VBA44046.1"/>
    <property type="molecule type" value="Genomic_DNA"/>
</dbReference>
<dbReference type="Gene3D" id="3.40.50.720">
    <property type="entry name" value="NAD(P)-binding Rossmann-like Domain"/>
    <property type="match status" value="1"/>
</dbReference>
<reference evidence="2 3" key="1">
    <citation type="submission" date="2018-09" db="EMBL/GenBank/DDBJ databases">
        <authorList>
            <person name="Tagini F."/>
        </authorList>
    </citation>
    <scope>NUCLEOTIDE SEQUENCE [LARGE SCALE GENOMIC DNA]</scope>
    <source>
        <strain evidence="2 3">MK13</strain>
    </source>
</reference>
<dbReference type="PANTHER" id="PTHR43355">
    <property type="entry name" value="FLAVIN REDUCTASE (NADPH)"/>
    <property type="match status" value="1"/>
</dbReference>
<evidence type="ECO:0000313" key="2">
    <source>
        <dbReference type="EMBL" id="VBA44046.1"/>
    </source>
</evidence>
<dbReference type="Proteomes" id="UP000267289">
    <property type="component" value="Unassembled WGS sequence"/>
</dbReference>
<gene>
    <name evidence="2" type="ORF">LAUMK13_04816</name>
</gene>
<dbReference type="InterPro" id="IPR016040">
    <property type="entry name" value="NAD(P)-bd_dom"/>
</dbReference>
<dbReference type="GO" id="GO:0042602">
    <property type="term" value="F:riboflavin reductase (NADPH) activity"/>
    <property type="evidence" value="ECO:0007669"/>
    <property type="project" value="TreeGrafter"/>
</dbReference>
<dbReference type="PANTHER" id="PTHR43355:SF2">
    <property type="entry name" value="FLAVIN REDUCTASE (NADPH)"/>
    <property type="match status" value="1"/>
</dbReference>
<proteinExistence type="predicted"/>
<organism evidence="2 3">
    <name type="scientific">Mycobacterium innocens</name>
    <dbReference type="NCBI Taxonomy" id="2341083"/>
    <lineage>
        <taxon>Bacteria</taxon>
        <taxon>Bacillati</taxon>
        <taxon>Actinomycetota</taxon>
        <taxon>Actinomycetes</taxon>
        <taxon>Mycobacteriales</taxon>
        <taxon>Mycobacteriaceae</taxon>
        <taxon>Mycobacterium</taxon>
    </lineage>
</organism>
<protein>
    <recommendedName>
        <fullName evidence="1">NAD(P)-binding domain-containing protein</fullName>
    </recommendedName>
</protein>
<dbReference type="GO" id="GO:0004074">
    <property type="term" value="F:biliverdin reductase [NAD(P)H] activity"/>
    <property type="evidence" value="ECO:0007669"/>
    <property type="project" value="TreeGrafter"/>
</dbReference>